<gene>
    <name evidence="8" type="ORF">CRIB_341</name>
</gene>
<feature type="transmembrane region" description="Helical" evidence="6">
    <location>
        <begin position="12"/>
        <end position="33"/>
    </location>
</feature>
<dbReference type="InterPro" id="IPR037185">
    <property type="entry name" value="EmrE-like"/>
</dbReference>
<feature type="transmembrane region" description="Helical" evidence="6">
    <location>
        <begin position="128"/>
        <end position="146"/>
    </location>
</feature>
<evidence type="ECO:0000313" key="9">
    <source>
        <dbReference type="Proteomes" id="UP000245622"/>
    </source>
</evidence>
<reference evidence="8 9" key="1">
    <citation type="submission" date="2014-04" db="EMBL/GenBank/DDBJ databases">
        <authorList>
            <person name="Hornung B.V."/>
        </authorList>
    </citation>
    <scope>NUCLEOTIDE SEQUENCE [LARGE SCALE GENOMIC DNA]</scope>
    <source>
        <strain evidence="8 9">CRIB</strain>
    </source>
</reference>
<evidence type="ECO:0000259" key="7">
    <source>
        <dbReference type="Pfam" id="PF00892"/>
    </source>
</evidence>
<feature type="transmembrane region" description="Helical" evidence="6">
    <location>
        <begin position="74"/>
        <end position="91"/>
    </location>
</feature>
<dbReference type="EMBL" id="LN555523">
    <property type="protein sequence ID" value="CED93098.1"/>
    <property type="molecule type" value="Genomic_DNA"/>
</dbReference>
<feature type="transmembrane region" description="Helical" evidence="6">
    <location>
        <begin position="182"/>
        <end position="202"/>
    </location>
</feature>
<evidence type="ECO:0000256" key="2">
    <source>
        <dbReference type="ARBA" id="ARBA00007362"/>
    </source>
</evidence>
<dbReference type="PANTHER" id="PTHR22911:SF6">
    <property type="entry name" value="SOLUTE CARRIER FAMILY 35 MEMBER G1"/>
    <property type="match status" value="1"/>
</dbReference>
<dbReference type="Proteomes" id="UP000245622">
    <property type="component" value="Chromosome 1"/>
</dbReference>
<feature type="transmembrane region" description="Helical" evidence="6">
    <location>
        <begin position="264"/>
        <end position="282"/>
    </location>
</feature>
<dbReference type="InterPro" id="IPR000620">
    <property type="entry name" value="EamA_dom"/>
</dbReference>
<evidence type="ECO:0000313" key="8">
    <source>
        <dbReference type="EMBL" id="CED93098.1"/>
    </source>
</evidence>
<dbReference type="RefSeq" id="WP_180702846.1">
    <property type="nucleotide sequence ID" value="NZ_JAVSGX010000049.1"/>
</dbReference>
<feature type="transmembrane region" description="Helical" evidence="6">
    <location>
        <begin position="208"/>
        <end position="229"/>
    </location>
</feature>
<evidence type="ECO:0000256" key="5">
    <source>
        <dbReference type="ARBA" id="ARBA00023136"/>
    </source>
</evidence>
<dbReference type="AlphaFoldDB" id="A0A1V1HYQ1"/>
<feature type="domain" description="EamA" evidence="7">
    <location>
        <begin position="11"/>
        <end position="142"/>
    </location>
</feature>
<feature type="transmembrane region" description="Helical" evidence="6">
    <location>
        <begin position="241"/>
        <end position="258"/>
    </location>
</feature>
<dbReference type="KEGG" id="ril:CRIB_341"/>
<keyword evidence="4 6" id="KW-1133">Transmembrane helix</keyword>
<dbReference type="GeneID" id="82204526"/>
<name>A0A1V1HYQ1_9FIRM</name>
<sequence length="294" mass="33035">MNKIISSDRTKGIICIILSALGFALMSACVKLAGDLPNFQKVFFRNLVSAIIALYLILKHKGSFTGKKENRKILLMRSTFGTIGVILNYYAIDKLVLSDANMLNKLSPFLSVLLCAWFLKEKINKRQIVSIIIAFTGALLIIKPTFSIEVIPYLAGIFGALSAASAYTCLRVLGNREESYTIVFFFSMFSLITILPIFIYVYEPMTTSQLIYLLLAGVFASLGQFGITLAYRYAPAKEISIFDYTNIIFSAILSIFIFNQYPDILSTIGYVVVFSAAFYIFLYNKKLDRIEKEN</sequence>
<evidence type="ECO:0000256" key="4">
    <source>
        <dbReference type="ARBA" id="ARBA00022989"/>
    </source>
</evidence>
<protein>
    <submittedName>
        <fullName evidence="8">EamA-like transporter protein</fullName>
    </submittedName>
</protein>
<evidence type="ECO:0000256" key="6">
    <source>
        <dbReference type="SAM" id="Phobius"/>
    </source>
</evidence>
<comment type="similarity">
    <text evidence="2">Belongs to the EamA transporter family.</text>
</comment>
<evidence type="ECO:0000256" key="3">
    <source>
        <dbReference type="ARBA" id="ARBA00022692"/>
    </source>
</evidence>
<keyword evidence="9" id="KW-1185">Reference proteome</keyword>
<dbReference type="PANTHER" id="PTHR22911">
    <property type="entry name" value="ACYL-MALONYL CONDENSING ENZYME-RELATED"/>
    <property type="match status" value="1"/>
</dbReference>
<dbReference type="PROSITE" id="PS51257">
    <property type="entry name" value="PROKAR_LIPOPROTEIN"/>
    <property type="match status" value="1"/>
</dbReference>
<feature type="transmembrane region" description="Helical" evidence="6">
    <location>
        <begin position="103"/>
        <end position="119"/>
    </location>
</feature>
<organism evidence="8 9">
    <name type="scientific">Romboutsia ilealis</name>
    <dbReference type="NCBI Taxonomy" id="1115758"/>
    <lineage>
        <taxon>Bacteria</taxon>
        <taxon>Bacillati</taxon>
        <taxon>Bacillota</taxon>
        <taxon>Clostridia</taxon>
        <taxon>Peptostreptococcales</taxon>
        <taxon>Peptostreptococcaceae</taxon>
        <taxon>Romboutsia</taxon>
    </lineage>
</organism>
<dbReference type="GO" id="GO:0016020">
    <property type="term" value="C:membrane"/>
    <property type="evidence" value="ECO:0007669"/>
    <property type="project" value="UniProtKB-SubCell"/>
</dbReference>
<evidence type="ECO:0000256" key="1">
    <source>
        <dbReference type="ARBA" id="ARBA00004141"/>
    </source>
</evidence>
<feature type="transmembrane region" description="Helical" evidence="6">
    <location>
        <begin position="152"/>
        <end position="170"/>
    </location>
</feature>
<feature type="domain" description="EamA" evidence="7">
    <location>
        <begin position="153"/>
        <end position="281"/>
    </location>
</feature>
<keyword evidence="5 6" id="KW-0472">Membrane</keyword>
<proteinExistence type="inferred from homology"/>
<dbReference type="Pfam" id="PF00892">
    <property type="entry name" value="EamA"/>
    <property type="match status" value="2"/>
</dbReference>
<accession>A0A1V1HYQ1</accession>
<feature type="transmembrane region" description="Helical" evidence="6">
    <location>
        <begin position="39"/>
        <end position="58"/>
    </location>
</feature>
<dbReference type="SUPFAM" id="SSF103481">
    <property type="entry name" value="Multidrug resistance efflux transporter EmrE"/>
    <property type="match status" value="2"/>
</dbReference>
<keyword evidence="3 6" id="KW-0812">Transmembrane</keyword>
<comment type="subcellular location">
    <subcellularLocation>
        <location evidence="1">Membrane</location>
        <topology evidence="1">Multi-pass membrane protein</topology>
    </subcellularLocation>
</comment>